<dbReference type="EMBL" id="JBHMEP010000005">
    <property type="protein sequence ID" value="MFB9136418.1"/>
    <property type="molecule type" value="Genomic_DNA"/>
</dbReference>
<sequence>MKLWLILQDSQSCEQHTRVRETGYRLNITSQSVVLGLKNTARHFIIACLHPYEGVVRSFQ</sequence>
<accession>A0ABV5HQH3</accession>
<gene>
    <name evidence="1" type="ORF">ACFFUV_15710</name>
</gene>
<evidence type="ECO:0000313" key="1">
    <source>
        <dbReference type="EMBL" id="MFB9136418.1"/>
    </source>
</evidence>
<name>A0ABV5HQH3_9VIBR</name>
<proteinExistence type="predicted"/>
<protein>
    <submittedName>
        <fullName evidence="1">Uncharacterized protein</fullName>
    </submittedName>
</protein>
<dbReference type="RefSeq" id="WP_390194530.1">
    <property type="nucleotide sequence ID" value="NZ_JBHMEP010000005.1"/>
</dbReference>
<organism evidence="1 2">
    <name type="scientific">Vibrio olivae</name>
    <dbReference type="NCBI Taxonomy" id="1243002"/>
    <lineage>
        <taxon>Bacteria</taxon>
        <taxon>Pseudomonadati</taxon>
        <taxon>Pseudomonadota</taxon>
        <taxon>Gammaproteobacteria</taxon>
        <taxon>Vibrionales</taxon>
        <taxon>Vibrionaceae</taxon>
        <taxon>Vibrio</taxon>
    </lineage>
</organism>
<evidence type="ECO:0000313" key="2">
    <source>
        <dbReference type="Proteomes" id="UP001589645"/>
    </source>
</evidence>
<dbReference type="Proteomes" id="UP001589645">
    <property type="component" value="Unassembled WGS sequence"/>
</dbReference>
<reference evidence="1 2" key="1">
    <citation type="submission" date="2024-09" db="EMBL/GenBank/DDBJ databases">
        <authorList>
            <person name="Sun Q."/>
            <person name="Mori K."/>
        </authorList>
    </citation>
    <scope>NUCLEOTIDE SEQUENCE [LARGE SCALE GENOMIC DNA]</scope>
    <source>
        <strain evidence="1 2">CECT 8064</strain>
    </source>
</reference>
<comment type="caution">
    <text evidence="1">The sequence shown here is derived from an EMBL/GenBank/DDBJ whole genome shotgun (WGS) entry which is preliminary data.</text>
</comment>
<keyword evidence="2" id="KW-1185">Reference proteome</keyword>